<organism evidence="1 2">
    <name type="scientific">Nostocoides vanveenii</name>
    <dbReference type="NCBI Taxonomy" id="330835"/>
    <lineage>
        <taxon>Bacteria</taxon>
        <taxon>Bacillati</taxon>
        <taxon>Actinomycetota</taxon>
        <taxon>Actinomycetes</taxon>
        <taxon>Micrococcales</taxon>
        <taxon>Intrasporangiaceae</taxon>
        <taxon>Nostocoides</taxon>
    </lineage>
</organism>
<sequence length="174" mass="18142">MPSPEAPDSLQVVAVETERFVAGAGWDQPPRLFALVPTRELTEAAPHLGLAESESAAEADLSAVEQEGFEAPDLQRALAGIAWPDAVAGVALAVERVVVPPEAEQDLPGDPDAALAALAAHPGRRDVRILAAVHRDGRSTCVLRQRAYDSDDMVATGRDIAAGLLGALAGTLRD</sequence>
<evidence type="ECO:0000313" key="2">
    <source>
        <dbReference type="Proteomes" id="UP001501475"/>
    </source>
</evidence>
<comment type="caution">
    <text evidence="1">The sequence shown here is derived from an EMBL/GenBank/DDBJ whole genome shotgun (WGS) entry which is preliminary data.</text>
</comment>
<evidence type="ECO:0000313" key="1">
    <source>
        <dbReference type="EMBL" id="GAA1761923.1"/>
    </source>
</evidence>
<keyword evidence="2" id="KW-1185">Reference proteome</keyword>
<dbReference type="Proteomes" id="UP001501475">
    <property type="component" value="Unassembled WGS sequence"/>
</dbReference>
<dbReference type="EMBL" id="BAAAPN010000049">
    <property type="protein sequence ID" value="GAA1761923.1"/>
    <property type="molecule type" value="Genomic_DNA"/>
</dbReference>
<dbReference type="NCBIfam" id="NF040618">
    <property type="entry name" value="PPA1309_fam"/>
    <property type="match status" value="1"/>
</dbReference>
<proteinExistence type="predicted"/>
<protein>
    <submittedName>
        <fullName evidence="1">Uncharacterized protein</fullName>
    </submittedName>
</protein>
<gene>
    <name evidence="1" type="ORF">GCM10009810_21610</name>
</gene>
<accession>A0ABP4WUQ7</accession>
<reference evidence="2" key="1">
    <citation type="journal article" date="2019" name="Int. J. Syst. Evol. Microbiol.">
        <title>The Global Catalogue of Microorganisms (GCM) 10K type strain sequencing project: providing services to taxonomists for standard genome sequencing and annotation.</title>
        <authorList>
            <consortium name="The Broad Institute Genomics Platform"/>
            <consortium name="The Broad Institute Genome Sequencing Center for Infectious Disease"/>
            <person name="Wu L."/>
            <person name="Ma J."/>
        </authorList>
    </citation>
    <scope>NUCLEOTIDE SEQUENCE [LARGE SCALE GENOMIC DNA]</scope>
    <source>
        <strain evidence="2">JCM 15591</strain>
    </source>
</reference>
<dbReference type="InterPro" id="IPR047681">
    <property type="entry name" value="PPA1309-like"/>
</dbReference>
<dbReference type="RefSeq" id="WP_324385622.1">
    <property type="nucleotide sequence ID" value="NZ_BAAAPN010000049.1"/>
</dbReference>
<name>A0ABP4WUQ7_9MICO</name>